<dbReference type="OrthoDB" id="252772at2759"/>
<reference evidence="3 4" key="1">
    <citation type="journal article" date="2018" name="BMC Genomics">
        <title>Genomic comparison of Trypanosoma conorhini and Trypanosoma rangeli to Trypanosoma cruzi strains of high and low virulence.</title>
        <authorList>
            <person name="Bradwell K.R."/>
            <person name="Koparde V.N."/>
            <person name="Matveyev A.V."/>
            <person name="Serrano M.G."/>
            <person name="Alves J.M."/>
            <person name="Parikh H."/>
            <person name="Huang B."/>
            <person name="Lee V."/>
            <person name="Espinosa-Alvarez O."/>
            <person name="Ortiz P.A."/>
            <person name="Costa-Martins A.G."/>
            <person name="Teixeira M.M."/>
            <person name="Buck G.A."/>
        </authorList>
    </citation>
    <scope>NUCLEOTIDE SEQUENCE [LARGE SCALE GENOMIC DNA]</scope>
    <source>
        <strain evidence="3 4">025E</strain>
    </source>
</reference>
<feature type="coiled-coil region" evidence="1">
    <location>
        <begin position="114"/>
        <end position="276"/>
    </location>
</feature>
<keyword evidence="1" id="KW-0175">Coiled coil</keyword>
<comment type="caution">
    <text evidence="3">The sequence shown here is derived from an EMBL/GenBank/DDBJ whole genome shotgun (WGS) entry which is preliminary data.</text>
</comment>
<evidence type="ECO:0000313" key="3">
    <source>
        <dbReference type="EMBL" id="RNF27307.1"/>
    </source>
</evidence>
<evidence type="ECO:0000313" key="4">
    <source>
        <dbReference type="Proteomes" id="UP000284403"/>
    </source>
</evidence>
<proteinExistence type="predicted"/>
<feature type="compositionally biased region" description="Basic and acidic residues" evidence="2">
    <location>
        <begin position="386"/>
        <end position="411"/>
    </location>
</feature>
<evidence type="ECO:0000256" key="1">
    <source>
        <dbReference type="SAM" id="Coils"/>
    </source>
</evidence>
<protein>
    <submittedName>
        <fullName evidence="3">Uncharacterized protein</fullName>
    </submittedName>
</protein>
<dbReference type="AlphaFoldDB" id="A0A3R7P1E5"/>
<organism evidence="3 4">
    <name type="scientific">Trypanosoma conorhini</name>
    <dbReference type="NCBI Taxonomy" id="83891"/>
    <lineage>
        <taxon>Eukaryota</taxon>
        <taxon>Discoba</taxon>
        <taxon>Euglenozoa</taxon>
        <taxon>Kinetoplastea</taxon>
        <taxon>Metakinetoplastina</taxon>
        <taxon>Trypanosomatida</taxon>
        <taxon>Trypanosomatidae</taxon>
        <taxon>Trypanosoma</taxon>
    </lineage>
</organism>
<evidence type="ECO:0000256" key="2">
    <source>
        <dbReference type="SAM" id="MobiDB-lite"/>
    </source>
</evidence>
<dbReference type="RefSeq" id="XP_029232513.1">
    <property type="nucleotide sequence ID" value="XM_029367440.1"/>
</dbReference>
<accession>A0A3R7P1E5</accession>
<feature type="compositionally biased region" description="Basic and acidic residues" evidence="2">
    <location>
        <begin position="419"/>
        <end position="432"/>
    </location>
</feature>
<sequence length="438" mass="48365">MGDEEARRRDIAARIGAAIRDAQYALTVNSPQRVPNAMSESHAALVALSEYLALPNGVPKAAAVAKRIAKVWRSIMALLHHGGSAAASTTQCDTADLHDELTGHERSMLHFLDEAADDSELQRLREKLAGLQEERDGVAALLHGAQQELATLKASIDSQTRDSPPSTAELERVRNENNNLRELLQEEVLKATALAESLSESNAQLHQMRLTNAAMEASLEQHRSDLKEKERELAAAVRAASRAAVLASPATDTDELEALHLQVKLLRQALRECSNNSDAAEIKAGKKTLVDVEYEHQEQLLAMKETLEAQCKRESNLTQHIENLKKFIVETENELAHARQRAEEAERVSQETHGTVERLATLEAALEHERAQHADEVESLRVALEHARQRAEEAERVPQETHDTAEQRHGEQLATLEAALEHERAQHADAVEKPPCGA</sequence>
<dbReference type="EMBL" id="MKKU01000010">
    <property type="protein sequence ID" value="RNF27307.1"/>
    <property type="molecule type" value="Genomic_DNA"/>
</dbReference>
<dbReference type="GeneID" id="40314110"/>
<gene>
    <name evidence="3" type="ORF">Tco025E_00499</name>
</gene>
<feature type="region of interest" description="Disordered" evidence="2">
    <location>
        <begin position="386"/>
        <end position="438"/>
    </location>
</feature>
<keyword evidence="4" id="KW-1185">Reference proteome</keyword>
<dbReference type="Proteomes" id="UP000284403">
    <property type="component" value="Unassembled WGS sequence"/>
</dbReference>
<name>A0A3R7P1E5_9TRYP</name>